<gene>
    <name evidence="1" type="ORF">LCGC14_1107760</name>
</gene>
<accession>A0A0F9M7P4</accession>
<comment type="caution">
    <text evidence="1">The sequence shown here is derived from an EMBL/GenBank/DDBJ whole genome shotgun (WGS) entry which is preliminary data.</text>
</comment>
<dbReference type="AlphaFoldDB" id="A0A0F9M7P4"/>
<reference evidence="1" key="1">
    <citation type="journal article" date="2015" name="Nature">
        <title>Complex archaea that bridge the gap between prokaryotes and eukaryotes.</title>
        <authorList>
            <person name="Spang A."/>
            <person name="Saw J.H."/>
            <person name="Jorgensen S.L."/>
            <person name="Zaremba-Niedzwiedzka K."/>
            <person name="Martijn J."/>
            <person name="Lind A.E."/>
            <person name="van Eijk R."/>
            <person name="Schleper C."/>
            <person name="Guy L."/>
            <person name="Ettema T.J."/>
        </authorList>
    </citation>
    <scope>NUCLEOTIDE SEQUENCE</scope>
</reference>
<evidence type="ECO:0000313" key="1">
    <source>
        <dbReference type="EMBL" id="KKN03425.1"/>
    </source>
</evidence>
<proteinExistence type="predicted"/>
<dbReference type="EMBL" id="LAZR01005034">
    <property type="protein sequence ID" value="KKN03425.1"/>
    <property type="molecule type" value="Genomic_DNA"/>
</dbReference>
<sequence>MNLLESLISTFYKGQRVRIHNRPVEWFCPECGHTLFEENRLPEYLGILIALNISSQCGYCSYTHSSEGWHEVMLDDGRKWAVPYTLIEAIEEVTDD</sequence>
<protein>
    <submittedName>
        <fullName evidence="1">Uncharacterized protein</fullName>
    </submittedName>
</protein>
<organism evidence="1">
    <name type="scientific">marine sediment metagenome</name>
    <dbReference type="NCBI Taxonomy" id="412755"/>
    <lineage>
        <taxon>unclassified sequences</taxon>
        <taxon>metagenomes</taxon>
        <taxon>ecological metagenomes</taxon>
    </lineage>
</organism>
<name>A0A0F9M7P4_9ZZZZ</name>